<dbReference type="InterPro" id="IPR040441">
    <property type="entry name" value="CFA20/CFAP20DC"/>
</dbReference>
<dbReference type="InterPro" id="IPR007714">
    <property type="entry name" value="CFA20_dom"/>
</dbReference>
<reference evidence="2" key="2">
    <citation type="submission" date="2024-04" db="UniProtKB">
        <authorList>
            <consortium name="Ensembl"/>
        </authorList>
    </citation>
    <scope>IDENTIFICATION</scope>
</reference>
<proteinExistence type="predicted"/>
<name>G3NJ01_GASAC</name>
<dbReference type="Bgee" id="ENSGACG00000004039">
    <property type="expression patterns" value="Expressed in embryo and 12 other cell types or tissues"/>
</dbReference>
<reference evidence="2" key="1">
    <citation type="submission" date="2006-01" db="EMBL/GenBank/DDBJ databases">
        <authorList>
            <person name="Lindblad-Toh K."/>
            <person name="Mauceli E."/>
            <person name="Grabherr M."/>
            <person name="Chang J.L."/>
            <person name="Lander E.S."/>
        </authorList>
    </citation>
    <scope>NUCLEOTIDE SEQUENCE [LARGE SCALE GENOMIC DNA]</scope>
</reference>
<dbReference type="Ensembl" id="ENSGACT00000005326.1">
    <property type="protein sequence ID" value="ENSGACP00000005311.1"/>
    <property type="gene ID" value="ENSGACG00000004039.1"/>
</dbReference>
<sequence>MPMRLDDGWNQIQFNLPDFTRRAYGTNYIETLRVQVSARRPTRSRLALQMNLCDCGSSCLMRMHLNCFASRSTLTVE</sequence>
<evidence type="ECO:0000259" key="1">
    <source>
        <dbReference type="Pfam" id="PF05018"/>
    </source>
</evidence>
<organism evidence="2">
    <name type="scientific">Gasterosteus aculeatus</name>
    <name type="common">Three-spined stickleback</name>
    <dbReference type="NCBI Taxonomy" id="69293"/>
    <lineage>
        <taxon>Eukaryota</taxon>
        <taxon>Metazoa</taxon>
        <taxon>Chordata</taxon>
        <taxon>Craniata</taxon>
        <taxon>Vertebrata</taxon>
        <taxon>Euteleostomi</taxon>
        <taxon>Actinopterygii</taxon>
        <taxon>Neopterygii</taxon>
        <taxon>Teleostei</taxon>
        <taxon>Neoteleostei</taxon>
        <taxon>Acanthomorphata</taxon>
        <taxon>Eupercaria</taxon>
        <taxon>Perciformes</taxon>
        <taxon>Cottioidei</taxon>
        <taxon>Gasterosteales</taxon>
        <taxon>Gasterosteidae</taxon>
        <taxon>Gasterosteus</taxon>
    </lineage>
</organism>
<evidence type="ECO:0000313" key="2">
    <source>
        <dbReference type="Ensembl" id="ENSGACP00000005311.1"/>
    </source>
</evidence>
<dbReference type="PANTHER" id="PTHR12458">
    <property type="entry name" value="ORF PROTEIN"/>
    <property type="match status" value="1"/>
</dbReference>
<dbReference type="Pfam" id="PF05018">
    <property type="entry name" value="CFA20_dom"/>
    <property type="match status" value="1"/>
</dbReference>
<feature type="domain" description="CFA20" evidence="1">
    <location>
        <begin position="1"/>
        <end position="39"/>
    </location>
</feature>
<accession>G3NJ01</accession>
<protein>
    <submittedName>
        <fullName evidence="2">Cilia and flagella associated protein 20</fullName>
    </submittedName>
</protein>
<dbReference type="AlphaFoldDB" id="G3NJ01"/>